<feature type="domain" description="Helicase ATP-binding" evidence="9">
    <location>
        <begin position="36"/>
        <end position="207"/>
    </location>
</feature>
<dbReference type="PROSITE" id="PS51192">
    <property type="entry name" value="HELICASE_ATP_BIND_1"/>
    <property type="match status" value="1"/>
</dbReference>
<dbReference type="CDD" id="cd18787">
    <property type="entry name" value="SF2_C_DEAD"/>
    <property type="match status" value="1"/>
</dbReference>
<dbReference type="InterPro" id="IPR050547">
    <property type="entry name" value="DEAD_box_RNA_helicases"/>
</dbReference>
<keyword evidence="4 7" id="KW-0347">Helicase</keyword>
<feature type="domain" description="DEAD-box RNA helicase Q" evidence="11">
    <location>
        <begin position="5"/>
        <end position="33"/>
    </location>
</feature>
<dbReference type="PANTHER" id="PTHR47963">
    <property type="entry name" value="DEAD-BOX ATP-DEPENDENT RNA HELICASE 47, MITOCHONDRIAL"/>
    <property type="match status" value="1"/>
</dbReference>
<evidence type="ECO:0000256" key="3">
    <source>
        <dbReference type="ARBA" id="ARBA00022801"/>
    </source>
</evidence>
<evidence type="ECO:0000256" key="8">
    <source>
        <dbReference type="SAM" id="MobiDB-lite"/>
    </source>
</evidence>
<dbReference type="InterPro" id="IPR014001">
    <property type="entry name" value="Helicase_ATP-bd"/>
</dbReference>
<proteinExistence type="inferred from homology"/>
<dbReference type="InterPro" id="IPR012677">
    <property type="entry name" value="Nucleotide-bd_a/b_plait_sf"/>
</dbReference>
<dbReference type="EC" id="3.6.4.13" evidence="1"/>
<dbReference type="PANTHER" id="PTHR47963:SF8">
    <property type="entry name" value="ATP-DEPENDENT RNA HELICASE DEAD"/>
    <property type="match status" value="1"/>
</dbReference>
<sequence>MEKELLFSDLGVSEEILRAVEDMGYTHPSPIQAQTIPMLLEGKDVIGQAQTGTGKTAAFAIPIIDQVDVTLYKPQALILCPTRELAVQVEGEIVKLSKFKKGLSSTCIYGGDSMDRQIRDLKKGVQVVVGTPGRIMDHMDRGTLKLDHVGIIVLDEADEMLDMGFREDIESILSDCPEERQTVFFSATMPKPILDLTKKYQNDPEIVKVLKKELTVENISQVYYEVKPSLKLELMSRLMNLNQFNLSVVFCNTKRITDEVTEELMARGIQAEALHGDLSQAQRSKVMGKFRKGHVSVLVATDVAARGIDVNDVEAVFNYDLPLDEENYVHRIGRTGRAGKSGTAISFVTGRRDMQKLKDLERFIKTNINRMDPPSVADLVELKKAALIKEVYQQLAKEEDNSFYEEAIGQMLAEGLSLEQVVLGLAKIQMADAVHEMEEQNFDLDLGRDRDRGGRERGGRERDRDRDFGRGRERERGGRFERGSRFERGDRPERGERFERGERSERGSRFERSDRSSDRAPRDKGVREPGMERLFLNIGKKDRVRPNDIVGAIAGETGIPGKSIGGIDIFDNFSFVDVPSKDAEHVIKVMRNNTIKGKSVNMEISKP</sequence>
<dbReference type="InterPro" id="IPR005580">
    <property type="entry name" value="DbpA/CsdA_RNA-bd_dom"/>
</dbReference>
<dbReference type="Pfam" id="PF00270">
    <property type="entry name" value="DEAD"/>
    <property type="match status" value="1"/>
</dbReference>
<feature type="domain" description="Helicase C-terminal" evidence="10">
    <location>
        <begin position="218"/>
        <end position="380"/>
    </location>
</feature>
<dbReference type="InterPro" id="IPR044742">
    <property type="entry name" value="DEAD/DEAH_RhlB"/>
</dbReference>
<dbReference type="PROSITE" id="PS51195">
    <property type="entry name" value="Q_MOTIF"/>
    <property type="match status" value="1"/>
</dbReference>
<gene>
    <name evidence="12" type="ORF">L0U89_11670</name>
</gene>
<protein>
    <recommendedName>
        <fullName evidence="1">RNA helicase</fullName>
        <ecNumber evidence="1">3.6.4.13</ecNumber>
    </recommendedName>
</protein>
<evidence type="ECO:0000313" key="12">
    <source>
        <dbReference type="EMBL" id="MCF1751729.1"/>
    </source>
</evidence>
<dbReference type="GO" id="GO:0004386">
    <property type="term" value="F:helicase activity"/>
    <property type="evidence" value="ECO:0007669"/>
    <property type="project" value="UniProtKB-KW"/>
</dbReference>
<name>A0ABS9BWR9_9BACT</name>
<evidence type="ECO:0000256" key="5">
    <source>
        <dbReference type="ARBA" id="ARBA00022840"/>
    </source>
</evidence>
<dbReference type="Pfam" id="PF03880">
    <property type="entry name" value="DbpA"/>
    <property type="match status" value="1"/>
</dbReference>
<dbReference type="SUPFAM" id="SSF52540">
    <property type="entry name" value="P-loop containing nucleoside triphosphate hydrolases"/>
    <property type="match status" value="1"/>
</dbReference>
<dbReference type="SMART" id="SM00490">
    <property type="entry name" value="HELICc"/>
    <property type="match status" value="1"/>
</dbReference>
<keyword evidence="5 7" id="KW-0067">ATP-binding</keyword>
<evidence type="ECO:0000313" key="13">
    <source>
        <dbReference type="Proteomes" id="UP001201449"/>
    </source>
</evidence>
<feature type="region of interest" description="Disordered" evidence="8">
    <location>
        <begin position="445"/>
        <end position="531"/>
    </location>
</feature>
<accession>A0ABS9BWR9</accession>
<dbReference type="InterPro" id="IPR027417">
    <property type="entry name" value="P-loop_NTPase"/>
</dbReference>
<evidence type="ECO:0000256" key="7">
    <source>
        <dbReference type="RuleBase" id="RU000492"/>
    </source>
</evidence>
<dbReference type="CDD" id="cd00268">
    <property type="entry name" value="DEADc"/>
    <property type="match status" value="1"/>
</dbReference>
<evidence type="ECO:0000256" key="1">
    <source>
        <dbReference type="ARBA" id="ARBA00012552"/>
    </source>
</evidence>
<dbReference type="Proteomes" id="UP001201449">
    <property type="component" value="Unassembled WGS sequence"/>
</dbReference>
<dbReference type="PROSITE" id="PS00039">
    <property type="entry name" value="DEAD_ATP_HELICASE"/>
    <property type="match status" value="1"/>
</dbReference>
<dbReference type="InterPro" id="IPR001650">
    <property type="entry name" value="Helicase_C-like"/>
</dbReference>
<keyword evidence="2 7" id="KW-0547">Nucleotide-binding</keyword>
<dbReference type="CDD" id="cd12252">
    <property type="entry name" value="RRM_DbpA"/>
    <property type="match status" value="1"/>
</dbReference>
<reference evidence="12 13" key="1">
    <citation type="submission" date="2022-01" db="EMBL/GenBank/DDBJ databases">
        <title>Mariniradius saccharolyticus sp. nov., isolated from sediment of a river.</title>
        <authorList>
            <person name="Liu H."/>
        </authorList>
    </citation>
    <scope>NUCLEOTIDE SEQUENCE [LARGE SCALE GENOMIC DNA]</scope>
    <source>
        <strain evidence="12 13">RY-2</strain>
    </source>
</reference>
<comment type="similarity">
    <text evidence="7">Belongs to the DEAD box helicase family.</text>
</comment>
<dbReference type="Gene3D" id="3.30.70.330">
    <property type="match status" value="1"/>
</dbReference>
<organism evidence="12 13">
    <name type="scientific">Mariniradius sediminis</name>
    <dbReference type="NCBI Taxonomy" id="2909237"/>
    <lineage>
        <taxon>Bacteria</taxon>
        <taxon>Pseudomonadati</taxon>
        <taxon>Bacteroidota</taxon>
        <taxon>Cytophagia</taxon>
        <taxon>Cytophagales</taxon>
        <taxon>Cyclobacteriaceae</taxon>
        <taxon>Mariniradius</taxon>
    </lineage>
</organism>
<feature type="short sequence motif" description="Q motif" evidence="6">
    <location>
        <begin position="5"/>
        <end position="33"/>
    </location>
</feature>
<dbReference type="PROSITE" id="PS51194">
    <property type="entry name" value="HELICASE_CTER"/>
    <property type="match status" value="1"/>
</dbReference>
<dbReference type="InterPro" id="IPR014014">
    <property type="entry name" value="RNA_helicase_DEAD_Q_motif"/>
</dbReference>
<keyword evidence="13" id="KW-1185">Reference proteome</keyword>
<dbReference type="EMBL" id="JAKEVZ010000008">
    <property type="protein sequence ID" value="MCF1751729.1"/>
    <property type="molecule type" value="Genomic_DNA"/>
</dbReference>
<evidence type="ECO:0000256" key="2">
    <source>
        <dbReference type="ARBA" id="ARBA00022741"/>
    </source>
</evidence>
<dbReference type="InterPro" id="IPR000629">
    <property type="entry name" value="RNA-helicase_DEAD-box_CS"/>
</dbReference>
<evidence type="ECO:0000256" key="4">
    <source>
        <dbReference type="ARBA" id="ARBA00022806"/>
    </source>
</evidence>
<dbReference type="Pfam" id="PF00271">
    <property type="entry name" value="Helicase_C"/>
    <property type="match status" value="1"/>
</dbReference>
<dbReference type="InterPro" id="IPR011545">
    <property type="entry name" value="DEAD/DEAH_box_helicase_dom"/>
</dbReference>
<dbReference type="Gene3D" id="3.40.50.300">
    <property type="entry name" value="P-loop containing nucleotide triphosphate hydrolases"/>
    <property type="match status" value="2"/>
</dbReference>
<evidence type="ECO:0000259" key="10">
    <source>
        <dbReference type="PROSITE" id="PS51194"/>
    </source>
</evidence>
<evidence type="ECO:0000259" key="11">
    <source>
        <dbReference type="PROSITE" id="PS51195"/>
    </source>
</evidence>
<evidence type="ECO:0000256" key="6">
    <source>
        <dbReference type="PROSITE-ProRule" id="PRU00552"/>
    </source>
</evidence>
<dbReference type="SMART" id="SM00487">
    <property type="entry name" value="DEXDc"/>
    <property type="match status" value="1"/>
</dbReference>
<evidence type="ECO:0000259" key="9">
    <source>
        <dbReference type="PROSITE" id="PS51192"/>
    </source>
</evidence>
<comment type="caution">
    <text evidence="12">The sequence shown here is derived from an EMBL/GenBank/DDBJ whole genome shotgun (WGS) entry which is preliminary data.</text>
</comment>
<dbReference type="RefSeq" id="WP_008630635.1">
    <property type="nucleotide sequence ID" value="NZ_JAKEVZ010000008.1"/>
</dbReference>
<keyword evidence="3 7" id="KW-0378">Hydrolase</keyword>